<keyword evidence="1" id="KW-1133">Transmembrane helix</keyword>
<dbReference type="RefSeq" id="WP_123185568.1">
    <property type="nucleotide sequence ID" value="NZ_JACHYA010000002.1"/>
</dbReference>
<dbReference type="EMBL" id="JACHYA010000002">
    <property type="protein sequence ID" value="MBB3171003.1"/>
    <property type="molecule type" value="Genomic_DNA"/>
</dbReference>
<dbReference type="GeneID" id="93356881"/>
<evidence type="ECO:0000313" key="3">
    <source>
        <dbReference type="Proteomes" id="UP000530850"/>
    </source>
</evidence>
<name>A0A7W5GQA7_9ACTN</name>
<keyword evidence="1" id="KW-0812">Transmembrane</keyword>
<organism evidence="2 3">
    <name type="scientific">Parvibacter caecicola</name>
    <dbReference type="NCBI Taxonomy" id="747645"/>
    <lineage>
        <taxon>Bacteria</taxon>
        <taxon>Bacillati</taxon>
        <taxon>Actinomycetota</taxon>
        <taxon>Coriobacteriia</taxon>
        <taxon>Coriobacteriales</taxon>
        <taxon>Coriobacteriaceae</taxon>
        <taxon>Parvibacter</taxon>
    </lineage>
</organism>
<feature type="transmembrane region" description="Helical" evidence="1">
    <location>
        <begin position="94"/>
        <end position="113"/>
    </location>
</feature>
<evidence type="ECO:0000256" key="1">
    <source>
        <dbReference type="SAM" id="Phobius"/>
    </source>
</evidence>
<comment type="caution">
    <text evidence="2">The sequence shown here is derived from an EMBL/GenBank/DDBJ whole genome shotgun (WGS) entry which is preliminary data.</text>
</comment>
<keyword evidence="1" id="KW-0472">Membrane</keyword>
<proteinExistence type="predicted"/>
<accession>A0A7W5GQA7</accession>
<feature type="transmembrane region" description="Helical" evidence="1">
    <location>
        <begin position="34"/>
        <end position="53"/>
    </location>
</feature>
<dbReference type="Proteomes" id="UP000530850">
    <property type="component" value="Unassembled WGS sequence"/>
</dbReference>
<reference evidence="2 3" key="1">
    <citation type="submission" date="2020-08" db="EMBL/GenBank/DDBJ databases">
        <title>Sequencing the genomes of 1000 actinobacteria strains.</title>
        <authorList>
            <person name="Klenk H.-P."/>
        </authorList>
    </citation>
    <scope>NUCLEOTIDE SEQUENCE [LARGE SCALE GENOMIC DNA]</scope>
    <source>
        <strain evidence="2 3">DSM 22242</strain>
    </source>
</reference>
<feature type="transmembrane region" description="Helical" evidence="1">
    <location>
        <begin position="65"/>
        <end position="88"/>
    </location>
</feature>
<gene>
    <name evidence="2" type="ORF">FHR31_000815</name>
</gene>
<evidence type="ECO:0000313" key="2">
    <source>
        <dbReference type="EMBL" id="MBB3171003.1"/>
    </source>
</evidence>
<dbReference type="AlphaFoldDB" id="A0A7W5GQA7"/>
<feature type="transmembrane region" description="Helical" evidence="1">
    <location>
        <begin position="9"/>
        <end position="28"/>
    </location>
</feature>
<protein>
    <submittedName>
        <fullName evidence="2">Uncharacterized protein</fullName>
    </submittedName>
</protein>
<sequence>MENKATRTTIIALIVGFAVYFLICMLLFEASFSFWAELGFALVAFAACAFVILKQKQTPRFFLKLPIYTVAAAYLIGQLIVSTLFMIYPTLCNPWGYAISILLFGGFLCVALTSQASTEHIASIDSQINEDTSFIKNLVMHLEALKETLPNNQDCVNELIAIAQFSNLRSCKKAQPVEQIIQAHINELLADAKAGKTEALDSRCDELKKLLQQRDQLCIRK</sequence>